<dbReference type="Gene3D" id="3.55.50.30">
    <property type="match status" value="1"/>
</dbReference>
<dbReference type="Gene3D" id="2.60.120.1440">
    <property type="match status" value="1"/>
</dbReference>
<feature type="domain" description="FecR protein" evidence="1">
    <location>
        <begin position="141"/>
        <end position="227"/>
    </location>
</feature>
<dbReference type="Proteomes" id="UP000316614">
    <property type="component" value="Chromosome"/>
</dbReference>
<dbReference type="Pfam" id="PF04773">
    <property type="entry name" value="FecR"/>
    <property type="match status" value="1"/>
</dbReference>
<dbReference type="PANTHER" id="PTHR30273:SF2">
    <property type="entry name" value="PROTEIN FECR"/>
    <property type="match status" value="1"/>
</dbReference>
<evidence type="ECO:0000259" key="2">
    <source>
        <dbReference type="Pfam" id="PF16344"/>
    </source>
</evidence>
<protein>
    <submittedName>
        <fullName evidence="3">DUF4974 domain-containing protein</fullName>
    </submittedName>
</protein>
<dbReference type="InterPro" id="IPR006860">
    <property type="entry name" value="FecR"/>
</dbReference>
<keyword evidence="4" id="KW-1185">Reference proteome</keyword>
<accession>A0A514CFZ6</accession>
<name>A0A514CFZ6_9BACT</name>
<dbReference type="KEGG" id="echi:FKX85_06745"/>
<dbReference type="InterPro" id="IPR032508">
    <property type="entry name" value="FecR_C"/>
</dbReference>
<evidence type="ECO:0000313" key="4">
    <source>
        <dbReference type="Proteomes" id="UP000316614"/>
    </source>
</evidence>
<dbReference type="PIRSF" id="PIRSF018266">
    <property type="entry name" value="FecR"/>
    <property type="match status" value="1"/>
</dbReference>
<sequence>MKKYSEFEIEDFLTDEFFVRWAKSSDKEAAHFWEKWMENNPAKREVVMEAYYVVSSVGYKEEIHASDQEEIEWLEGILKQSRGDEEVVGDVKHGGWAWFRRIAAGVVLFFCAFFGYKMVTAPKRVVPEPIATELIYKENPAGQKSTFKLSDGTVVYLNAKSDLKFPNRFSDSIRMVELTGEAFFEVSEDKERPFIVKTQGVNVKVLGTSFNVKSDAEVAVALVEGKVTVSRDTGGQVHLSPNEMLTYKEDGKVLKSSFDPFEIVGWKDKYLVFREDSFLEVKNKIEKWYGVKIQCARDFQSDWSYTGQYYQESLDRVMEGISATSEFSYQIKDKKVILIPNPK</sequence>
<evidence type="ECO:0000259" key="1">
    <source>
        <dbReference type="Pfam" id="PF04773"/>
    </source>
</evidence>
<dbReference type="PANTHER" id="PTHR30273">
    <property type="entry name" value="PERIPLASMIC SIGNAL SENSOR AND SIGMA FACTOR ACTIVATOR FECR-RELATED"/>
    <property type="match status" value="1"/>
</dbReference>
<organism evidence="3 4">
    <name type="scientific">Echinicola soli</name>
    <dbReference type="NCBI Taxonomy" id="2591634"/>
    <lineage>
        <taxon>Bacteria</taxon>
        <taxon>Pseudomonadati</taxon>
        <taxon>Bacteroidota</taxon>
        <taxon>Cytophagia</taxon>
        <taxon>Cytophagales</taxon>
        <taxon>Cyclobacteriaceae</taxon>
        <taxon>Echinicola</taxon>
    </lineage>
</organism>
<gene>
    <name evidence="3" type="ORF">FKX85_06745</name>
</gene>
<reference evidence="3 4" key="1">
    <citation type="submission" date="2019-06" db="EMBL/GenBank/DDBJ databases">
        <title>Echinicola alkalisoli sp. nov. isolated from saline soil.</title>
        <authorList>
            <person name="Sun J.-Q."/>
            <person name="Xu L."/>
        </authorList>
    </citation>
    <scope>NUCLEOTIDE SEQUENCE [LARGE SCALE GENOMIC DNA]</scope>
    <source>
        <strain evidence="3 4">LN3S3</strain>
    </source>
</reference>
<proteinExistence type="predicted"/>
<dbReference type="Pfam" id="PF16344">
    <property type="entry name" value="FecR_C"/>
    <property type="match status" value="1"/>
</dbReference>
<evidence type="ECO:0000313" key="3">
    <source>
        <dbReference type="EMBL" id="QDH78746.1"/>
    </source>
</evidence>
<dbReference type="EMBL" id="CP041253">
    <property type="protein sequence ID" value="QDH78746.1"/>
    <property type="molecule type" value="Genomic_DNA"/>
</dbReference>
<dbReference type="InterPro" id="IPR012373">
    <property type="entry name" value="Ferrdict_sens_TM"/>
</dbReference>
<dbReference type="GO" id="GO:0016989">
    <property type="term" value="F:sigma factor antagonist activity"/>
    <property type="evidence" value="ECO:0007669"/>
    <property type="project" value="TreeGrafter"/>
</dbReference>
<dbReference type="AlphaFoldDB" id="A0A514CFZ6"/>
<dbReference type="OrthoDB" id="1099916at2"/>
<feature type="domain" description="Protein FecR C-terminal" evidence="2">
    <location>
        <begin position="270"/>
        <end position="338"/>
    </location>
</feature>
<dbReference type="RefSeq" id="WP_141614000.1">
    <property type="nucleotide sequence ID" value="NZ_CP041253.1"/>
</dbReference>